<reference evidence="1" key="1">
    <citation type="submission" date="2018-11" db="EMBL/GenBank/DDBJ databases">
        <authorList>
            <consortium name="Pathogen Informatics"/>
        </authorList>
    </citation>
    <scope>NUCLEOTIDE SEQUENCE</scope>
</reference>
<organism evidence="1 2">
    <name type="scientific">Protopolystoma xenopodis</name>
    <dbReference type="NCBI Taxonomy" id="117903"/>
    <lineage>
        <taxon>Eukaryota</taxon>
        <taxon>Metazoa</taxon>
        <taxon>Spiralia</taxon>
        <taxon>Lophotrochozoa</taxon>
        <taxon>Platyhelminthes</taxon>
        <taxon>Monogenea</taxon>
        <taxon>Polyopisthocotylea</taxon>
        <taxon>Polystomatidea</taxon>
        <taxon>Polystomatidae</taxon>
        <taxon>Protopolystoma</taxon>
    </lineage>
</organism>
<name>A0A3S4ZYB1_9PLAT</name>
<dbReference type="Proteomes" id="UP000784294">
    <property type="component" value="Unassembled WGS sequence"/>
</dbReference>
<protein>
    <submittedName>
        <fullName evidence="1">Uncharacterized protein</fullName>
    </submittedName>
</protein>
<keyword evidence="2" id="KW-1185">Reference proteome</keyword>
<evidence type="ECO:0000313" key="1">
    <source>
        <dbReference type="EMBL" id="VEL22812.1"/>
    </source>
</evidence>
<dbReference type="OrthoDB" id="6270003at2759"/>
<sequence length="98" mass="11433">MTPGLSQHEAFDCQLLFRSEHEQLLRKAESCRRGQVLFGLPTVNLEELKRIGRQLELLQRLYGLYSEVNRTVASYSDTAWRDADLEMVEMQLIDFEAK</sequence>
<accession>A0A3S4ZYB1</accession>
<dbReference type="EMBL" id="CAAALY010058521">
    <property type="protein sequence ID" value="VEL22812.1"/>
    <property type="molecule type" value="Genomic_DNA"/>
</dbReference>
<gene>
    <name evidence="1" type="ORF">PXEA_LOCUS16252</name>
</gene>
<proteinExistence type="predicted"/>
<dbReference type="AlphaFoldDB" id="A0A3S4ZYB1"/>
<evidence type="ECO:0000313" key="2">
    <source>
        <dbReference type="Proteomes" id="UP000784294"/>
    </source>
</evidence>
<comment type="caution">
    <text evidence="1">The sequence shown here is derived from an EMBL/GenBank/DDBJ whole genome shotgun (WGS) entry which is preliminary data.</text>
</comment>